<gene>
    <name evidence="1" type="ORF">PS685_04105</name>
</gene>
<reference evidence="1 2" key="1">
    <citation type="submission" date="2019-09" db="EMBL/GenBank/DDBJ databases">
        <authorList>
            <person name="Chandra G."/>
            <person name="Truman W A."/>
        </authorList>
    </citation>
    <scope>NUCLEOTIDE SEQUENCE [LARGE SCALE GENOMIC DNA]</scope>
    <source>
        <strain evidence="1">PS685</strain>
    </source>
</reference>
<name>A0A5E6Z9M7_PSEFL</name>
<proteinExistence type="predicted"/>
<dbReference type="Proteomes" id="UP000326437">
    <property type="component" value="Unassembled WGS sequence"/>
</dbReference>
<evidence type="ECO:0000313" key="1">
    <source>
        <dbReference type="EMBL" id="VVN62616.1"/>
    </source>
</evidence>
<protein>
    <submittedName>
        <fullName evidence="1">Uncharacterized protein</fullName>
    </submittedName>
</protein>
<organism evidence="1 2">
    <name type="scientific">Pseudomonas fluorescens</name>
    <dbReference type="NCBI Taxonomy" id="294"/>
    <lineage>
        <taxon>Bacteria</taxon>
        <taxon>Pseudomonadati</taxon>
        <taxon>Pseudomonadota</taxon>
        <taxon>Gammaproteobacteria</taxon>
        <taxon>Pseudomonadales</taxon>
        <taxon>Pseudomonadaceae</taxon>
        <taxon>Pseudomonas</taxon>
    </lineage>
</organism>
<sequence>MQRHFIFRHLIAQGLDDGRATNIGNPCAVANDGVFFRRLDHAHTHARRGDVHQLGLGIAAGELVAIEQVHVVELDTDAPRLGQRLLDRHKVVVALPVGIHDVVGAHGPAPRLPAVNIGADGHRAVLGHHQRVVAAK</sequence>
<accession>A0A5E6Z9M7</accession>
<dbReference type="AlphaFoldDB" id="A0A5E6Z9M7"/>
<evidence type="ECO:0000313" key="2">
    <source>
        <dbReference type="Proteomes" id="UP000326437"/>
    </source>
</evidence>
<dbReference type="EMBL" id="CABVHO010000072">
    <property type="protein sequence ID" value="VVN62616.1"/>
    <property type="molecule type" value="Genomic_DNA"/>
</dbReference>